<dbReference type="PROSITE" id="PS51842">
    <property type="entry name" value="IF_ROD_2"/>
    <property type="match status" value="1"/>
</dbReference>
<dbReference type="GO" id="GO:0005615">
    <property type="term" value="C:extracellular space"/>
    <property type="evidence" value="ECO:0007669"/>
    <property type="project" value="TreeGrafter"/>
</dbReference>
<keyword evidence="1 4" id="KW-0403">Intermediate filament</keyword>
<gene>
    <name evidence="8" type="primary">LOC112235073</name>
</gene>
<name>A0A8C8FJA3_ONCTS</name>
<evidence type="ECO:0000256" key="5">
    <source>
        <dbReference type="SAM" id="Coils"/>
    </source>
</evidence>
<evidence type="ECO:0000259" key="7">
    <source>
        <dbReference type="PROSITE" id="PS51842"/>
    </source>
</evidence>
<comment type="similarity">
    <text evidence="3 4">Belongs to the intermediate filament family.</text>
</comment>
<dbReference type="Proteomes" id="UP000694402">
    <property type="component" value="Unassembled WGS sequence"/>
</dbReference>
<evidence type="ECO:0000313" key="9">
    <source>
        <dbReference type="Proteomes" id="UP000694402"/>
    </source>
</evidence>
<protein>
    <recommendedName>
        <fullName evidence="7">IF rod domain-containing protein</fullName>
    </recommendedName>
</protein>
<evidence type="ECO:0000313" key="8">
    <source>
        <dbReference type="Ensembl" id="ENSOTSP00005036031.2"/>
    </source>
</evidence>
<evidence type="ECO:0000256" key="4">
    <source>
        <dbReference type="RuleBase" id="RU000685"/>
    </source>
</evidence>
<dbReference type="InterPro" id="IPR003054">
    <property type="entry name" value="Keratin_II"/>
</dbReference>
<dbReference type="SMART" id="SM01391">
    <property type="entry name" value="Filament"/>
    <property type="match status" value="1"/>
</dbReference>
<dbReference type="AlphaFoldDB" id="A0A8C8FJA3"/>
<evidence type="ECO:0000256" key="2">
    <source>
        <dbReference type="ARBA" id="ARBA00023054"/>
    </source>
</evidence>
<reference evidence="8" key="1">
    <citation type="submission" date="2025-08" db="UniProtKB">
        <authorList>
            <consortium name="Ensembl"/>
        </authorList>
    </citation>
    <scope>IDENTIFICATION</scope>
</reference>
<dbReference type="PRINTS" id="PR01276">
    <property type="entry name" value="TYPE2KERATIN"/>
</dbReference>
<dbReference type="Gene3D" id="1.20.5.170">
    <property type="match status" value="1"/>
</dbReference>
<dbReference type="PROSITE" id="PS00226">
    <property type="entry name" value="IF_ROD_1"/>
    <property type="match status" value="1"/>
</dbReference>
<dbReference type="InterPro" id="IPR018039">
    <property type="entry name" value="IF_conserved"/>
</dbReference>
<evidence type="ECO:0000256" key="6">
    <source>
        <dbReference type="SAM" id="MobiDB-lite"/>
    </source>
</evidence>
<dbReference type="SUPFAM" id="SSF64593">
    <property type="entry name" value="Intermediate filament protein, coiled coil region"/>
    <property type="match status" value="3"/>
</dbReference>
<dbReference type="GO" id="GO:0045109">
    <property type="term" value="P:intermediate filament organization"/>
    <property type="evidence" value="ECO:0007669"/>
    <property type="project" value="TreeGrafter"/>
</dbReference>
<dbReference type="InterPro" id="IPR032444">
    <property type="entry name" value="Keratin_2_head"/>
</dbReference>
<dbReference type="GO" id="GO:0031424">
    <property type="term" value="P:keratinization"/>
    <property type="evidence" value="ECO:0007669"/>
    <property type="project" value="TreeGrafter"/>
</dbReference>
<sequence>MSVRKTTSYTVKSSSSGAAPRSFSSMSYSGPSQGASRQSYSARSSYGGANRGMGGGFGAGGGGGSYISSSTAYGGGMGLGMGMGMGMGGGVHAPITAVQVNKSLLAPLNLEIDPNIQIVRTNEKEQIKGLNNRFASFIDKVRFLEQQNKMLETKWNLLQGQTTTRSNLRRQLDGLGNDKMKLEADLHNMQGLVEDFKNKYEDEINKRTECENDFVLIKKDVDEAYMNKVELEAKLESLTDEINFLRQIYEEELRELQGQIKDTSVVVEMDNSRNLDMDSIVAEVRAQYEDIANKSRAEAETWYKSKYEEMQTSATRYGDDLRSTKTEIADLNRMIQRLQSEIDSVKGQRANLENQIAEAEERGEMAVKDAKLRIRDLEDALQRAKQDMARQIREYQELMNVKLALDIEIATYRKLLEGEEDRIATGIQSINISKQSSSYNSFPMESANSTYSSGYSSGFGGGFGGGYGSGYGGGYSGSNYSSGSGYGGGSTSNVTTQNKKSVVIKMIETKDGKVVSESSEVVDD</sequence>
<dbReference type="GeneTree" id="ENSGT00940000161090"/>
<evidence type="ECO:0000256" key="3">
    <source>
        <dbReference type="ARBA" id="ARBA00061646"/>
    </source>
</evidence>
<dbReference type="FunFam" id="1.20.5.500:FF:000001">
    <property type="entry name" value="Type II keratin 23"/>
    <property type="match status" value="1"/>
</dbReference>
<dbReference type="PANTHER" id="PTHR45616">
    <property type="entry name" value="GATA-TYPE DOMAIN-CONTAINING PROTEIN"/>
    <property type="match status" value="1"/>
</dbReference>
<dbReference type="FunFam" id="1.20.5.1160:FF:000001">
    <property type="entry name" value="Keratin type II"/>
    <property type="match status" value="1"/>
</dbReference>
<keyword evidence="2 5" id="KW-0175">Coiled coil</keyword>
<feature type="domain" description="IF rod" evidence="7">
    <location>
        <begin position="123"/>
        <end position="423"/>
    </location>
</feature>
<dbReference type="Gene3D" id="1.20.5.500">
    <property type="entry name" value="Single helix bin"/>
    <property type="match status" value="1"/>
</dbReference>
<dbReference type="GO" id="GO:0030280">
    <property type="term" value="F:structural constituent of skin epidermis"/>
    <property type="evidence" value="ECO:0007669"/>
    <property type="project" value="TreeGrafter"/>
</dbReference>
<accession>A0A8C8FJA3</accession>
<feature type="coiled-coil region" evidence="5">
    <location>
        <begin position="321"/>
        <end position="401"/>
    </location>
</feature>
<feature type="region of interest" description="Disordered" evidence="6">
    <location>
        <begin position="1"/>
        <end position="45"/>
    </location>
</feature>
<reference evidence="8" key="2">
    <citation type="submission" date="2025-09" db="UniProtKB">
        <authorList>
            <consortium name="Ensembl"/>
        </authorList>
    </citation>
    <scope>IDENTIFICATION</scope>
</reference>
<proteinExistence type="inferred from homology"/>
<dbReference type="Ensembl" id="ENSOTST00005039130.2">
    <property type="protein sequence ID" value="ENSOTSP00005036031.2"/>
    <property type="gene ID" value="ENSOTSG00005016937.2"/>
</dbReference>
<dbReference type="InterPro" id="IPR039008">
    <property type="entry name" value="IF_rod_dom"/>
</dbReference>
<organism evidence="8 9">
    <name type="scientific">Oncorhynchus tshawytscha</name>
    <name type="common">Chinook salmon</name>
    <name type="synonym">Salmo tshawytscha</name>
    <dbReference type="NCBI Taxonomy" id="74940"/>
    <lineage>
        <taxon>Eukaryota</taxon>
        <taxon>Metazoa</taxon>
        <taxon>Chordata</taxon>
        <taxon>Craniata</taxon>
        <taxon>Vertebrata</taxon>
        <taxon>Euteleostomi</taxon>
        <taxon>Actinopterygii</taxon>
        <taxon>Neopterygii</taxon>
        <taxon>Teleostei</taxon>
        <taxon>Protacanthopterygii</taxon>
        <taxon>Salmoniformes</taxon>
        <taxon>Salmonidae</taxon>
        <taxon>Salmoninae</taxon>
        <taxon>Oncorhynchus</taxon>
    </lineage>
</organism>
<dbReference type="Pfam" id="PF16208">
    <property type="entry name" value="Keratin_2_head"/>
    <property type="match status" value="1"/>
</dbReference>
<dbReference type="FunFam" id="1.20.5.170:FF:000004">
    <property type="entry name" value="Keratin, type II cytoskeletal 5"/>
    <property type="match status" value="1"/>
</dbReference>
<dbReference type="Pfam" id="PF00038">
    <property type="entry name" value="Filament"/>
    <property type="match status" value="1"/>
</dbReference>
<dbReference type="PANTHER" id="PTHR45616:SF59">
    <property type="entry name" value="KERATIN, TYPE II CYTOSKELETAL 8"/>
    <property type="match status" value="1"/>
</dbReference>
<evidence type="ECO:0000256" key="1">
    <source>
        <dbReference type="ARBA" id="ARBA00022754"/>
    </source>
</evidence>
<keyword evidence="9" id="KW-1185">Reference proteome</keyword>
<dbReference type="GO" id="GO:0045095">
    <property type="term" value="C:keratin filament"/>
    <property type="evidence" value="ECO:0007669"/>
    <property type="project" value="InterPro"/>
</dbReference>
<dbReference type="Gene3D" id="1.20.5.1160">
    <property type="entry name" value="Vasodilator-stimulated phosphoprotein"/>
    <property type="match status" value="1"/>
</dbReference>
<feature type="coiled-coil region" evidence="5">
    <location>
        <begin position="127"/>
        <end position="266"/>
    </location>
</feature>